<gene>
    <name evidence="4" type="primary">ALD2_5</name>
    <name evidence="4" type="ORF">QQX98_011341</name>
</gene>
<dbReference type="Gene3D" id="3.40.605.10">
    <property type="entry name" value="Aldehyde Dehydrogenase, Chain A, domain 1"/>
    <property type="match status" value="1"/>
</dbReference>
<dbReference type="Pfam" id="PF00171">
    <property type="entry name" value="Aldedh"/>
    <property type="match status" value="1"/>
</dbReference>
<feature type="domain" description="Aldehyde dehydrogenase" evidence="3">
    <location>
        <begin position="1"/>
        <end position="67"/>
    </location>
</feature>
<protein>
    <submittedName>
        <fullName evidence="4">Mitochondrial aldehyde dehydrogenase</fullName>
        <ecNumber evidence="4">1.2.1.5</ecNumber>
    </submittedName>
</protein>
<keyword evidence="4" id="KW-0560">Oxidoreductase</keyword>
<accession>A0ABR1GLY1</accession>
<comment type="caution">
    <text evidence="4">The sequence shown here is derived from an EMBL/GenBank/DDBJ whole genome shotgun (WGS) entry which is preliminary data.</text>
</comment>
<evidence type="ECO:0000256" key="2">
    <source>
        <dbReference type="ARBA" id="ARBA00023027"/>
    </source>
</evidence>
<dbReference type="InterPro" id="IPR015590">
    <property type="entry name" value="Aldehyde_DH_dom"/>
</dbReference>
<dbReference type="InterPro" id="IPR016162">
    <property type="entry name" value="Ald_DH_N"/>
</dbReference>
<comment type="similarity">
    <text evidence="1">Belongs to the aldehyde dehydrogenase family.</text>
</comment>
<reference evidence="4 5" key="1">
    <citation type="journal article" date="2025" name="Microbiol. Resour. Announc.">
        <title>Draft genome sequences for Neonectria magnoliae and Neonectria punicea, canker pathogens of Liriodendron tulipifera and Acer saccharum in West Virginia.</title>
        <authorList>
            <person name="Petronek H.M."/>
            <person name="Kasson M.T."/>
            <person name="Metheny A.M."/>
            <person name="Stauder C.M."/>
            <person name="Lovett B."/>
            <person name="Lynch S.C."/>
            <person name="Garnas J.R."/>
            <person name="Kasson L.R."/>
            <person name="Stajich J.E."/>
        </authorList>
    </citation>
    <scope>NUCLEOTIDE SEQUENCE [LARGE SCALE GENOMIC DNA]</scope>
    <source>
        <strain evidence="4 5">NRRL 64653</strain>
    </source>
</reference>
<dbReference type="Proteomes" id="UP001498476">
    <property type="component" value="Unassembled WGS sequence"/>
</dbReference>
<proteinExistence type="inferred from homology"/>
<dbReference type="InterPro" id="IPR016161">
    <property type="entry name" value="Ald_DH/histidinol_DH"/>
</dbReference>
<evidence type="ECO:0000313" key="4">
    <source>
        <dbReference type="EMBL" id="KAK7402910.1"/>
    </source>
</evidence>
<dbReference type="PANTHER" id="PTHR43720">
    <property type="entry name" value="2-AMINOMUCONIC SEMIALDEHYDE DEHYDROGENASE"/>
    <property type="match status" value="1"/>
</dbReference>
<dbReference type="SUPFAM" id="SSF53720">
    <property type="entry name" value="ALDH-like"/>
    <property type="match status" value="1"/>
</dbReference>
<evidence type="ECO:0000259" key="3">
    <source>
        <dbReference type="Pfam" id="PF00171"/>
    </source>
</evidence>
<dbReference type="PANTHER" id="PTHR43720:SF2">
    <property type="entry name" value="2-AMINOMUCONIC SEMIALDEHYDE DEHYDROGENASE"/>
    <property type="match status" value="1"/>
</dbReference>
<dbReference type="EC" id="1.2.1.5" evidence="4"/>
<keyword evidence="5" id="KW-1185">Reference proteome</keyword>
<evidence type="ECO:0000313" key="5">
    <source>
        <dbReference type="Proteomes" id="UP001498476"/>
    </source>
</evidence>
<organism evidence="4 5">
    <name type="scientific">Neonectria punicea</name>
    <dbReference type="NCBI Taxonomy" id="979145"/>
    <lineage>
        <taxon>Eukaryota</taxon>
        <taxon>Fungi</taxon>
        <taxon>Dikarya</taxon>
        <taxon>Ascomycota</taxon>
        <taxon>Pezizomycotina</taxon>
        <taxon>Sordariomycetes</taxon>
        <taxon>Hypocreomycetidae</taxon>
        <taxon>Hypocreales</taxon>
        <taxon>Nectriaceae</taxon>
        <taxon>Neonectria</taxon>
    </lineage>
</organism>
<dbReference type="GO" id="GO:0004030">
    <property type="term" value="F:aldehyde dehydrogenase [NAD(P)+] activity"/>
    <property type="evidence" value="ECO:0007669"/>
    <property type="project" value="UniProtKB-EC"/>
</dbReference>
<evidence type="ECO:0000256" key="1">
    <source>
        <dbReference type="ARBA" id="ARBA00009986"/>
    </source>
</evidence>
<dbReference type="EMBL" id="JAZAVJ010000274">
    <property type="protein sequence ID" value="KAK7402910.1"/>
    <property type="molecule type" value="Genomic_DNA"/>
</dbReference>
<keyword evidence="2" id="KW-0520">NAD</keyword>
<sequence>MNKLADLVDSELETLATIETLDNGKPLPVSRGIYVPHFSEVLRYYAGYADKDFGKVTRVGPDMLAYTLK</sequence>
<name>A0ABR1GLY1_9HYPO</name>